<organism evidence="5 6">
    <name type="scientific">SAR324 cluster bacterium</name>
    <dbReference type="NCBI Taxonomy" id="2024889"/>
    <lineage>
        <taxon>Bacteria</taxon>
        <taxon>Deltaproteobacteria</taxon>
        <taxon>SAR324 cluster</taxon>
    </lineage>
</organism>
<protein>
    <submittedName>
        <fullName evidence="5">Alanine--glyoxylate aminotransferase</fullName>
    </submittedName>
</protein>
<dbReference type="PROSITE" id="PS00600">
    <property type="entry name" value="AA_TRANSFER_CLASS_3"/>
    <property type="match status" value="1"/>
</dbReference>
<dbReference type="Proteomes" id="UP000286732">
    <property type="component" value="Unassembled WGS sequence"/>
</dbReference>
<comment type="caution">
    <text evidence="5">The sequence shown here is derived from an EMBL/GenBank/DDBJ whole genome shotgun (WGS) entry which is preliminary data.</text>
</comment>
<feature type="domain" description="Aminoglycoside phosphotransferase" evidence="4">
    <location>
        <begin position="35"/>
        <end position="267"/>
    </location>
</feature>
<evidence type="ECO:0000259" key="4">
    <source>
        <dbReference type="Pfam" id="PF01636"/>
    </source>
</evidence>
<dbReference type="Gene3D" id="3.40.640.10">
    <property type="entry name" value="Type I PLP-dependent aspartate aminotransferase-like (Major domain)"/>
    <property type="match status" value="1"/>
</dbReference>
<dbReference type="Pfam" id="PF00202">
    <property type="entry name" value="Aminotran_3"/>
    <property type="match status" value="1"/>
</dbReference>
<dbReference type="InterPro" id="IPR011055">
    <property type="entry name" value="Dup_hybrid_motif"/>
</dbReference>
<dbReference type="Pfam" id="PF01636">
    <property type="entry name" value="APH"/>
    <property type="match status" value="1"/>
</dbReference>
<dbReference type="InterPro" id="IPR005814">
    <property type="entry name" value="Aminotrans_3"/>
</dbReference>
<gene>
    <name evidence="5" type="ORF">DSY98_07040</name>
</gene>
<dbReference type="SUPFAM" id="SSF53383">
    <property type="entry name" value="PLP-dependent transferases"/>
    <property type="match status" value="1"/>
</dbReference>
<dbReference type="SUPFAM" id="SSF56112">
    <property type="entry name" value="Protein kinase-like (PK-like)"/>
    <property type="match status" value="1"/>
</dbReference>
<dbReference type="SUPFAM" id="SSF51261">
    <property type="entry name" value="Duplicated hybrid motif"/>
    <property type="match status" value="1"/>
</dbReference>
<dbReference type="GO" id="GO:0030170">
    <property type="term" value="F:pyridoxal phosphate binding"/>
    <property type="evidence" value="ECO:0007669"/>
    <property type="project" value="InterPro"/>
</dbReference>
<keyword evidence="5" id="KW-0808">Transferase</keyword>
<dbReference type="PANTHER" id="PTHR45688:SF13">
    <property type="entry name" value="ALANINE--GLYOXYLATE AMINOTRANSFERASE 2-LIKE"/>
    <property type="match status" value="1"/>
</dbReference>
<evidence type="ECO:0000259" key="3">
    <source>
        <dbReference type="Pfam" id="PF01551"/>
    </source>
</evidence>
<dbReference type="Gene3D" id="3.90.1150.10">
    <property type="entry name" value="Aspartate Aminotransferase, domain 1"/>
    <property type="match status" value="1"/>
</dbReference>
<evidence type="ECO:0000313" key="5">
    <source>
        <dbReference type="EMBL" id="RTZ78631.1"/>
    </source>
</evidence>
<dbReference type="Pfam" id="PF01551">
    <property type="entry name" value="Peptidase_M23"/>
    <property type="match status" value="1"/>
</dbReference>
<keyword evidence="2" id="KW-0663">Pyridoxal phosphate</keyword>
<evidence type="ECO:0000256" key="2">
    <source>
        <dbReference type="ARBA" id="ARBA00022898"/>
    </source>
</evidence>
<keyword evidence="5" id="KW-0032">Aminotransferase</keyword>
<dbReference type="InterPro" id="IPR015422">
    <property type="entry name" value="PyrdxlP-dep_Trfase_small"/>
</dbReference>
<dbReference type="InterPro" id="IPR015421">
    <property type="entry name" value="PyrdxlP-dep_Trfase_major"/>
</dbReference>
<dbReference type="InterPro" id="IPR015424">
    <property type="entry name" value="PyrdxlP-dep_Trfase"/>
</dbReference>
<dbReference type="AlphaFoldDB" id="A0A432G6I9"/>
<dbReference type="InterPro" id="IPR011009">
    <property type="entry name" value="Kinase-like_dom_sf"/>
</dbReference>
<dbReference type="PANTHER" id="PTHR45688">
    <property type="match status" value="1"/>
</dbReference>
<evidence type="ECO:0000256" key="1">
    <source>
        <dbReference type="ARBA" id="ARBA00008954"/>
    </source>
</evidence>
<feature type="domain" description="M23ase beta-sheet core" evidence="3">
    <location>
        <begin position="447"/>
        <end position="545"/>
    </location>
</feature>
<dbReference type="CDD" id="cd00610">
    <property type="entry name" value="OAT_like"/>
    <property type="match status" value="1"/>
</dbReference>
<dbReference type="InterPro" id="IPR016047">
    <property type="entry name" value="M23ase_b-sheet_dom"/>
</dbReference>
<dbReference type="Gene3D" id="3.90.1200.10">
    <property type="match status" value="1"/>
</dbReference>
<dbReference type="InterPro" id="IPR049704">
    <property type="entry name" value="Aminotrans_3_PPA_site"/>
</dbReference>
<dbReference type="NCBIfam" id="NF004799">
    <property type="entry name" value="PRK06148.1"/>
    <property type="match status" value="1"/>
</dbReference>
<dbReference type="EMBL" id="QNZM01000276">
    <property type="protein sequence ID" value="RTZ78631.1"/>
    <property type="molecule type" value="Genomic_DNA"/>
</dbReference>
<name>A0A432G6I9_9DELT</name>
<dbReference type="Gene3D" id="2.70.70.10">
    <property type="entry name" value="Glucose Permease (Domain IIA)"/>
    <property type="match status" value="1"/>
</dbReference>
<dbReference type="CDD" id="cd12797">
    <property type="entry name" value="M23_peptidase"/>
    <property type="match status" value="1"/>
</dbReference>
<dbReference type="GO" id="GO:0008483">
    <property type="term" value="F:transaminase activity"/>
    <property type="evidence" value="ECO:0007669"/>
    <property type="project" value="UniProtKB-KW"/>
</dbReference>
<dbReference type="InterPro" id="IPR002575">
    <property type="entry name" value="Aminoglycoside_PTrfase"/>
</dbReference>
<proteinExistence type="inferred from homology"/>
<sequence length="1024" mass="114545">MNKSLPELERPEFSEQEAGLLLEENYGICCTLEELPGERDRNYLAQEHNGESYVLKISNSCETLEFLKVQNNALESAAMLLEKGRIPSVYPNKNGEPLSRVRSTNGSLHWLRLVPYVDGLSMAEYRPHTREFLLELGAMCGTVTKALHKIPLRTLDRRLLWEMHNVQDTLNEYLTWIKDKKLRNRVSRSLDLYKRTMEPLESKLRRGWIHNDFNDYNVLVLPKLAGTPDLGLIDFGDMTHSYLVAEPAVACAYAMLDKPDPLEAAVHLIRGFHQRFPLEENELEILFPMILMRLCLSLTIGAFQQQNDPKNEYLGISQQHACELLERLHEVNPRFAHYLFRDACNMEAFPSLPEFSKWQKKVAGSFHFLLGEPLNTEKTTVLDLSAGSSFSAKSEGMSLEAQQEFLDTYLREKNAEIGVGKYLEARSFYAADEFVNDSLGGHEKRTIHLGIDICVPAGTVIYAPIKGVVHQIQDNKSELDYGPTVILKHQPEDGPVFYTLYGHLSRECLKQLKTGQIVSGGTALAKIGDSNENGGWLPHVHFQIILDLFDYDGNYPGVALPSRKKVWCSICPDPGMMLGLGSESTAEEIDSGQLLNRRRNVFGQSLSLSYQEPLIIVRGQGQSLIDSKGQFYLDCVNNVAHVGHSHPDIAKAQSNQAYVLNTNTRYLNPVNIEYAERLCGLFPEPLNTCFLVCSGSEANELALRIAGTVNGQKDMIVLEEAYHGNTKANIDISPYKHNGPGGTGPPEWVHQIPMPYLYRGLYRDPATAGKLYADEVLKICEKVSRQGKTPAAFICESMLGCGGQVPLPDGFLKQSYQHVRQYGGLCIADEVQVGFGRAGKHFWSFELQDVVPDIVTLGKPIGNGHPLGAVITTQKIAKEFANGMEYFNTFGGNQVSCSVGMAVLDIMENEGLQQNALETGSWLKEKLEMLKNVFPLIGDVRGEGLFLGVELVLDPETREPSPLQADYLVERLKSRKILLSTEGPGHNVLKFKPPMVFNHSDAQHLLVELQQVLRESPMQQNLKA</sequence>
<accession>A0A432G6I9</accession>
<reference evidence="5 6" key="1">
    <citation type="submission" date="2018-06" db="EMBL/GenBank/DDBJ databases">
        <title>Combined omics and stable isotope probing to characterize newly discovered Mariana Back-Arc vent microbial communities.</title>
        <authorList>
            <person name="Trembath-Reichert E."/>
            <person name="Huber J.A."/>
        </authorList>
    </citation>
    <scope>NUCLEOTIDE SEQUENCE [LARGE SCALE GENOMIC DNA]</scope>
    <source>
        <strain evidence="5">MAG 63_2</strain>
    </source>
</reference>
<evidence type="ECO:0000313" key="6">
    <source>
        <dbReference type="Proteomes" id="UP000286732"/>
    </source>
</evidence>
<comment type="similarity">
    <text evidence="1">Belongs to the class-III pyridoxal-phosphate-dependent aminotransferase family.</text>
</comment>